<organism evidence="1 2">
    <name type="scientific">Olleya sediminilitoris</name>
    <dbReference type="NCBI Taxonomy" id="2795739"/>
    <lineage>
        <taxon>Bacteria</taxon>
        <taxon>Pseudomonadati</taxon>
        <taxon>Bacteroidota</taxon>
        <taxon>Flavobacteriia</taxon>
        <taxon>Flavobacteriales</taxon>
        <taxon>Flavobacteriaceae</taxon>
    </lineage>
</organism>
<evidence type="ECO:0000313" key="2">
    <source>
        <dbReference type="Proteomes" id="UP000605013"/>
    </source>
</evidence>
<dbReference type="Proteomes" id="UP000605013">
    <property type="component" value="Unassembled WGS sequence"/>
</dbReference>
<proteinExistence type="predicted"/>
<gene>
    <name evidence="1" type="ORF">JAO71_10435</name>
</gene>
<keyword evidence="2" id="KW-1185">Reference proteome</keyword>
<sequence>MNKFLQYINEVLVSLDIPMLADTEKNMNYRMLKKYSSKSKPSQQK</sequence>
<comment type="caution">
    <text evidence="1">The sequence shown here is derived from an EMBL/GenBank/DDBJ whole genome shotgun (WGS) entry which is preliminary data.</text>
</comment>
<reference evidence="1 2" key="1">
    <citation type="submission" date="2020-12" db="EMBL/GenBank/DDBJ databases">
        <title>Olleya sediminilitoris sp. nov., isolated from a tidal flat.</title>
        <authorList>
            <person name="Park S."/>
            <person name="Yoon J.-H."/>
        </authorList>
    </citation>
    <scope>NUCLEOTIDE SEQUENCE [LARGE SCALE GENOMIC DNA]</scope>
    <source>
        <strain evidence="1 2">YSTF-M6</strain>
    </source>
</reference>
<dbReference type="RefSeq" id="WP_157243621.1">
    <property type="nucleotide sequence ID" value="NZ_JAEMEF010000008.1"/>
</dbReference>
<evidence type="ECO:0000313" key="1">
    <source>
        <dbReference type="EMBL" id="MBL7560217.1"/>
    </source>
</evidence>
<dbReference type="EMBL" id="JAEMEF010000008">
    <property type="protein sequence ID" value="MBL7560217.1"/>
    <property type="molecule type" value="Genomic_DNA"/>
</dbReference>
<name>A0ABS1WM69_9FLAO</name>
<protein>
    <submittedName>
        <fullName evidence="1">Uncharacterized protein</fullName>
    </submittedName>
</protein>
<accession>A0ABS1WM69</accession>